<dbReference type="AlphaFoldDB" id="A0A0U3Q0F9"/>
<dbReference type="KEGG" id="psul:AU252_02150"/>
<accession>A0A0U3Q0F9</accession>
<reference evidence="1 2" key="1">
    <citation type="submission" date="2015-12" db="EMBL/GenBank/DDBJ databases">
        <authorList>
            <person name="Shamseldin A."/>
            <person name="Moawad H."/>
            <person name="Abd El-Rahim W.M."/>
            <person name="Sadowsky M.J."/>
        </authorList>
    </citation>
    <scope>NUCLEOTIDE SEQUENCE [LARGE SCALE GENOMIC DNA]</scope>
    <source>
        <strain evidence="1 2">Ar51</strain>
    </source>
</reference>
<name>A0A0U3Q0F9_9MICC</name>
<protein>
    <submittedName>
        <fullName evidence="1">Uncharacterized protein</fullName>
    </submittedName>
</protein>
<sequence length="69" mass="7428">MTWRSFWDAGCVARMARAVRNAAYVTSAAAGGVCAGPDPASVYRFRDPSSRALHVGVTREVPRDLLTCV</sequence>
<proteinExistence type="predicted"/>
<organism evidence="1">
    <name type="scientific">Pseudarthrobacter sulfonivorans</name>
    <dbReference type="NCBI Taxonomy" id="121292"/>
    <lineage>
        <taxon>Bacteria</taxon>
        <taxon>Bacillati</taxon>
        <taxon>Actinomycetota</taxon>
        <taxon>Actinomycetes</taxon>
        <taxon>Micrococcales</taxon>
        <taxon>Micrococcaceae</taxon>
        <taxon>Pseudarthrobacter</taxon>
    </lineage>
</organism>
<evidence type="ECO:0000313" key="2">
    <source>
        <dbReference type="Proteomes" id="UP000065151"/>
    </source>
</evidence>
<dbReference type="EMBL" id="CP013747">
    <property type="protein sequence ID" value="ALV40110.1"/>
    <property type="molecule type" value="Genomic_DNA"/>
</dbReference>
<gene>
    <name evidence="1" type="ORF">AU252_02150</name>
</gene>
<evidence type="ECO:0000313" key="1">
    <source>
        <dbReference type="EMBL" id="ALV40110.1"/>
    </source>
</evidence>
<dbReference type="Proteomes" id="UP000065151">
    <property type="component" value="Chromosome"/>
</dbReference>
<dbReference type="STRING" id="121292.AU252_02150"/>